<feature type="transmembrane region" description="Helical" evidence="7">
    <location>
        <begin position="459"/>
        <end position="480"/>
    </location>
</feature>
<dbReference type="Gene3D" id="1.20.1740.10">
    <property type="entry name" value="Amino acid/polyamine transporter I"/>
    <property type="match status" value="1"/>
</dbReference>
<feature type="compositionally biased region" description="Polar residues" evidence="6">
    <location>
        <begin position="34"/>
        <end position="44"/>
    </location>
</feature>
<feature type="transmembrane region" description="Helical" evidence="7">
    <location>
        <begin position="403"/>
        <end position="426"/>
    </location>
</feature>
<reference evidence="9" key="1">
    <citation type="journal article" date="2019" name="BMC Genomics">
        <title>A new reference genome for Sorghum bicolor reveals high levels of sequence similarity between sweet and grain genotypes: implications for the genetics of sugar metabolism.</title>
        <authorList>
            <person name="Cooper E.A."/>
            <person name="Brenton Z.W."/>
            <person name="Flinn B.S."/>
            <person name="Jenkins J."/>
            <person name="Shu S."/>
            <person name="Flowers D."/>
            <person name="Luo F."/>
            <person name="Wang Y."/>
            <person name="Xia P."/>
            <person name="Barry K."/>
            <person name="Daum C."/>
            <person name="Lipzen A."/>
            <person name="Yoshinaga Y."/>
            <person name="Schmutz J."/>
            <person name="Saski C."/>
            <person name="Vermerris W."/>
            <person name="Kresovich S."/>
        </authorList>
    </citation>
    <scope>NUCLEOTIDE SEQUENCE</scope>
</reference>
<dbReference type="AlphaFoldDB" id="A0A921R7Q0"/>
<feature type="transmembrane region" description="Helical" evidence="7">
    <location>
        <begin position="160"/>
        <end position="179"/>
    </location>
</feature>
<dbReference type="Pfam" id="PF13906">
    <property type="entry name" value="AA_permease_C"/>
    <property type="match status" value="1"/>
</dbReference>
<feature type="transmembrane region" description="Helical" evidence="7">
    <location>
        <begin position="542"/>
        <end position="561"/>
    </location>
</feature>
<evidence type="ECO:0000256" key="1">
    <source>
        <dbReference type="ARBA" id="ARBA00004141"/>
    </source>
</evidence>
<evidence type="ECO:0000256" key="5">
    <source>
        <dbReference type="ARBA" id="ARBA00023136"/>
    </source>
</evidence>
<evidence type="ECO:0000256" key="3">
    <source>
        <dbReference type="ARBA" id="ARBA00022692"/>
    </source>
</evidence>
<evidence type="ECO:0000259" key="8">
    <source>
        <dbReference type="Pfam" id="PF13906"/>
    </source>
</evidence>
<feature type="transmembrane region" description="Helical" evidence="7">
    <location>
        <begin position="573"/>
        <end position="594"/>
    </location>
</feature>
<feature type="transmembrane region" description="Helical" evidence="7">
    <location>
        <begin position="284"/>
        <end position="305"/>
    </location>
</feature>
<feature type="transmembrane region" description="Helical" evidence="7">
    <location>
        <begin position="514"/>
        <end position="536"/>
    </location>
</feature>
<evidence type="ECO:0000256" key="7">
    <source>
        <dbReference type="SAM" id="Phobius"/>
    </source>
</evidence>
<comment type="caution">
    <text evidence="9">The sequence shown here is derived from an EMBL/GenBank/DDBJ whole genome shotgun (WGS) entry which is preliminary data.</text>
</comment>
<comment type="similarity">
    <text evidence="2">Belongs to the amino acid-polyamine-organocation (APC) superfamily. Cationic amino acid transporter (CAT) (TC 2.A.3.3) family.</text>
</comment>
<evidence type="ECO:0000256" key="6">
    <source>
        <dbReference type="SAM" id="MobiDB-lite"/>
    </source>
</evidence>
<feature type="domain" description="Cationic amino acid transporter C-terminal" evidence="8">
    <location>
        <begin position="573"/>
        <end position="622"/>
    </location>
</feature>
<organism evidence="9 10">
    <name type="scientific">Sorghum bicolor</name>
    <name type="common">Sorghum</name>
    <name type="synonym">Sorghum vulgare</name>
    <dbReference type="NCBI Taxonomy" id="4558"/>
    <lineage>
        <taxon>Eukaryota</taxon>
        <taxon>Viridiplantae</taxon>
        <taxon>Streptophyta</taxon>
        <taxon>Embryophyta</taxon>
        <taxon>Tracheophyta</taxon>
        <taxon>Spermatophyta</taxon>
        <taxon>Magnoliopsida</taxon>
        <taxon>Liliopsida</taxon>
        <taxon>Poales</taxon>
        <taxon>Poaceae</taxon>
        <taxon>PACMAD clade</taxon>
        <taxon>Panicoideae</taxon>
        <taxon>Andropogonodae</taxon>
        <taxon>Andropogoneae</taxon>
        <taxon>Sorghinae</taxon>
        <taxon>Sorghum</taxon>
    </lineage>
</organism>
<keyword evidence="5 7" id="KW-0472">Membrane</keyword>
<comment type="subcellular location">
    <subcellularLocation>
        <location evidence="1">Membrane</location>
        <topology evidence="1">Multi-pass membrane protein</topology>
    </subcellularLocation>
</comment>
<proteinExistence type="inferred from homology"/>
<sequence>MSPHCPPARHWPDSDPAGPPSGRGRQRRGRPSRDATTSSHSPQTPWRKPTTTGPPPPPAAPSSLASAPRRSAASPSAPTAPPPPPARASCGSSAPLSSCCSGSVRPSAPAYLSSLAPSPATPAQKQCNDAVILGDRSRLLWSITEVLDCLATSNAPSVTISFVVAGAACVLNALCYAELASRFPAVVGGAYLYTYAALNEITAFLVFTQLMVDYHISAASIARSLASYFIQFLELIPFLKGQIPSWIGHGEEFFGGVISINILAPILLIILTAILCCGVKESSAVNTFMTTLKIIIVIVVVFAGVFEVDVSNWSPFMPNGFKSVVTGATVVFFAYVGFDAVANSAEEAKRPQRDLPIGILGSLLACVLLYVAVCLVITGMVPYTLLGEDAPLAEAFAAKGLKFVTVLISIGAVAGLTTTLLIGLYVQSRLYLGLGRDGLLPSVFAKVHPTRHTPLQSQIWVGCLAAVLAGLFNVSMLSHILSVGTLTGYSVVSACVITLRWNDKGTSRRSLGSMSIWQEGVLCLVIVALCGFIVGLCYRFNYAIAFMVVAFVIAVAACFALQFRQVYVDPPGFSCPGVPLLPIISVFFNMVLFAQLHEEAWYRFVILGLIALGFYAGYGQYNALPSSSEHSTIGYHGIPSEAP</sequence>
<dbReference type="InterPro" id="IPR002293">
    <property type="entry name" value="AA/rel_permease1"/>
</dbReference>
<feature type="transmembrane region" description="Helical" evidence="7">
    <location>
        <begin position="185"/>
        <end position="207"/>
    </location>
</feature>
<feature type="transmembrane region" description="Helical" evidence="7">
    <location>
        <begin position="600"/>
        <end position="618"/>
    </location>
</feature>
<feature type="region of interest" description="Disordered" evidence="6">
    <location>
        <begin position="1"/>
        <end position="89"/>
    </location>
</feature>
<dbReference type="Proteomes" id="UP000807115">
    <property type="component" value="Chromosome 4"/>
</dbReference>
<dbReference type="InterPro" id="IPR029485">
    <property type="entry name" value="CAT_C"/>
</dbReference>
<evidence type="ECO:0000256" key="4">
    <source>
        <dbReference type="ARBA" id="ARBA00022989"/>
    </source>
</evidence>
<protein>
    <recommendedName>
        <fullName evidence="8">Cationic amino acid transporter C-terminal domain-containing protein</fullName>
    </recommendedName>
</protein>
<accession>A0A921R7Q0</accession>
<keyword evidence="4 7" id="KW-1133">Transmembrane helix</keyword>
<dbReference type="GO" id="GO:0016020">
    <property type="term" value="C:membrane"/>
    <property type="evidence" value="ECO:0007669"/>
    <property type="project" value="UniProtKB-SubCell"/>
</dbReference>
<dbReference type="Pfam" id="PF13520">
    <property type="entry name" value="AA_permease_2"/>
    <property type="match status" value="1"/>
</dbReference>
<reference evidence="9" key="2">
    <citation type="submission" date="2020-10" db="EMBL/GenBank/DDBJ databases">
        <authorList>
            <person name="Cooper E.A."/>
            <person name="Brenton Z.W."/>
            <person name="Flinn B.S."/>
            <person name="Jenkins J."/>
            <person name="Shu S."/>
            <person name="Flowers D."/>
            <person name="Luo F."/>
            <person name="Wang Y."/>
            <person name="Xia P."/>
            <person name="Barry K."/>
            <person name="Daum C."/>
            <person name="Lipzen A."/>
            <person name="Yoshinaga Y."/>
            <person name="Schmutz J."/>
            <person name="Saski C."/>
            <person name="Vermerris W."/>
            <person name="Kresovich S."/>
        </authorList>
    </citation>
    <scope>NUCLEOTIDE SEQUENCE</scope>
</reference>
<dbReference type="GO" id="GO:0022857">
    <property type="term" value="F:transmembrane transporter activity"/>
    <property type="evidence" value="ECO:0007669"/>
    <property type="project" value="InterPro"/>
</dbReference>
<gene>
    <name evidence="9" type="ORF">BDA96_04G316100</name>
</gene>
<feature type="transmembrane region" description="Helical" evidence="7">
    <location>
        <begin position="253"/>
        <end position="277"/>
    </location>
</feature>
<dbReference type="PANTHER" id="PTHR43243:SF45">
    <property type="entry name" value="CATIONIC AMINO ACID TRANSPORTER 9, CHLOROPLASTIC"/>
    <property type="match status" value="1"/>
</dbReference>
<evidence type="ECO:0000313" key="9">
    <source>
        <dbReference type="EMBL" id="KAG0534860.1"/>
    </source>
</evidence>
<feature type="compositionally biased region" description="Low complexity" evidence="6">
    <location>
        <begin position="61"/>
        <end position="77"/>
    </location>
</feature>
<feature type="transmembrane region" description="Helical" evidence="7">
    <location>
        <begin position="357"/>
        <end position="383"/>
    </location>
</feature>
<evidence type="ECO:0000313" key="10">
    <source>
        <dbReference type="Proteomes" id="UP000807115"/>
    </source>
</evidence>
<evidence type="ECO:0000256" key="2">
    <source>
        <dbReference type="ARBA" id="ARBA00008572"/>
    </source>
</evidence>
<keyword evidence="3 7" id="KW-0812">Transmembrane</keyword>
<dbReference type="PANTHER" id="PTHR43243">
    <property type="entry name" value="INNER MEMBRANE TRANSPORTER YGJI-RELATED"/>
    <property type="match status" value="1"/>
</dbReference>
<dbReference type="EMBL" id="CM027683">
    <property type="protein sequence ID" value="KAG0534860.1"/>
    <property type="molecule type" value="Genomic_DNA"/>
</dbReference>
<feature type="transmembrane region" description="Helical" evidence="7">
    <location>
        <begin position="325"/>
        <end position="345"/>
    </location>
</feature>
<name>A0A921R7Q0_SORBI</name>